<dbReference type="EMBL" id="FUZI01000014">
    <property type="protein sequence ID" value="SKC34226.1"/>
    <property type="molecule type" value="Genomic_DNA"/>
</dbReference>
<evidence type="ECO:0000256" key="12">
    <source>
        <dbReference type="ARBA" id="ARBA00023052"/>
    </source>
</evidence>
<evidence type="ECO:0000256" key="20">
    <source>
        <dbReference type="RuleBase" id="RU004996"/>
    </source>
</evidence>
<feature type="binding site" evidence="16">
    <location>
        <position position="474"/>
    </location>
    <ligand>
        <name>substrate</name>
    </ligand>
</feature>
<comment type="cofactor">
    <cofactor evidence="20">
        <name>Mg(2+)</name>
        <dbReference type="ChEBI" id="CHEBI:18420"/>
    </cofactor>
    <cofactor evidence="20">
        <name>Ca(2+)</name>
        <dbReference type="ChEBI" id="CHEBI:29108"/>
    </cofactor>
    <cofactor evidence="20">
        <name>Mn(2+)</name>
        <dbReference type="ChEBI" id="CHEBI:29035"/>
    </cofactor>
    <cofactor evidence="20">
        <name>Co(2+)</name>
        <dbReference type="ChEBI" id="CHEBI:48828"/>
    </cofactor>
    <text evidence="20">Binds 1 Mg(2+) ion per subunit. Can also utilize other divalent metal cations, such as Ca(2+), Mn(2+) and Co(2+).</text>
</comment>
<dbReference type="InterPro" id="IPR005475">
    <property type="entry name" value="Transketolase-like_Pyr-bd"/>
</dbReference>
<dbReference type="SMART" id="SM00861">
    <property type="entry name" value="Transket_pyr"/>
    <property type="match status" value="1"/>
</dbReference>
<feature type="binding site" evidence="17">
    <location>
        <position position="261"/>
    </location>
    <ligand>
        <name>thiamine diphosphate</name>
        <dbReference type="ChEBI" id="CHEBI:58937"/>
    </ligand>
</feature>
<feature type="binding site" evidence="17">
    <location>
        <begin position="114"/>
        <end position="116"/>
    </location>
    <ligand>
        <name>thiamine diphosphate</name>
        <dbReference type="ChEBI" id="CHEBI:58937"/>
    </ligand>
</feature>
<dbReference type="GO" id="GO:0004802">
    <property type="term" value="F:transketolase activity"/>
    <property type="evidence" value="ECO:0007669"/>
    <property type="project" value="UniProtKB-UniRule"/>
</dbReference>
<evidence type="ECO:0000256" key="18">
    <source>
        <dbReference type="PIRSR" id="PIRSR605478-4"/>
    </source>
</evidence>
<protein>
    <recommendedName>
        <fullName evidence="7 14">Transketolase</fullName>
        <ecNumber evidence="7 14">2.2.1.1</ecNumber>
    </recommendedName>
</protein>
<dbReference type="Pfam" id="PF02779">
    <property type="entry name" value="Transket_pyr"/>
    <property type="match status" value="1"/>
</dbReference>
<evidence type="ECO:0000313" key="22">
    <source>
        <dbReference type="EMBL" id="SKC34226.1"/>
    </source>
</evidence>
<evidence type="ECO:0000256" key="3">
    <source>
        <dbReference type="ARBA" id="ARBA00001941"/>
    </source>
</evidence>
<dbReference type="OrthoDB" id="8732661at2"/>
<sequence length="664" mass="73324">MISRSKLADTIRVLSMDAVQKAGSGHPGAPMGMADIAEVLWRDFLKHNPTNPNWTDRDRFILSNGHGSMLIYSLLHLSGYKLSMNDIKSFRQLHSKTAGHPEYGYAPGIETTTGPLGQGITNGVGMALAEKVLGEQFNRDGHNIVDHHTYVFMGDGCMMEGISHEACSLAGTLGLGKLVAFWDDNGISIDGEVDGWFSDDTPKRFEAYGWHVIANVDGHNSESIHKAITEAKSITDRPSLICCKTIIGFGSPNKSASHDCHGAPLGTEEVALVRSNLGWKHPEFEIPQDIYNKWDRKEQGKADELNWQARFDTYQQAYPELAAEFTRRSQNLLPENWEQYTQDLIQTLQANPQTIATRKASQNTIEAFSPLLPEFLGGSADLTPSNLTNWSGSKSISAQDASGNYLSYGVREFAMSAMMNGIALHGGFIPYGGTFLMFMEYARNALRMAALMKQRSIFVYTHDSIGLGEDGPTHQPVEQIASLRLTPNMSTWRPCDQVETAVAWKSAIERFDGPTSLIFSRQNLVQFERDESMLANVAKGGYILSDCKGEPELILIATGSEVALAMKAKVQLANVRCRVVSMPATDVFDAQSTEYQEQVLPSHVTARVAIEAGIRDYWFKYVGLRGDIVGMTSFGESAPAEELFEMFGFTVENIVEKSKAVLER</sequence>
<evidence type="ECO:0000256" key="7">
    <source>
        <dbReference type="ARBA" id="ARBA00013152"/>
    </source>
</evidence>
<feature type="binding site" evidence="18">
    <location>
        <position position="155"/>
    </location>
    <ligand>
        <name>Mg(2+)</name>
        <dbReference type="ChEBI" id="CHEBI:18420"/>
    </ligand>
</feature>
<feature type="binding site" evidence="16">
    <location>
        <position position="26"/>
    </location>
    <ligand>
        <name>substrate</name>
    </ligand>
</feature>
<dbReference type="CDD" id="cd02012">
    <property type="entry name" value="TPP_TK"/>
    <property type="match status" value="1"/>
</dbReference>
<dbReference type="FunFam" id="3.40.50.920:FF:000003">
    <property type="entry name" value="Transketolase"/>
    <property type="match status" value="1"/>
</dbReference>
<comment type="catalytic activity">
    <reaction evidence="13 20">
        <text>D-sedoheptulose 7-phosphate + D-glyceraldehyde 3-phosphate = aldehydo-D-ribose 5-phosphate + D-xylulose 5-phosphate</text>
        <dbReference type="Rhea" id="RHEA:10508"/>
        <dbReference type="ChEBI" id="CHEBI:57483"/>
        <dbReference type="ChEBI" id="CHEBI:57737"/>
        <dbReference type="ChEBI" id="CHEBI:58273"/>
        <dbReference type="ChEBI" id="CHEBI:59776"/>
        <dbReference type="EC" id="2.2.1.1"/>
    </reaction>
</comment>
<comment type="similarity">
    <text evidence="5 20">Belongs to the transketolase family.</text>
</comment>
<evidence type="ECO:0000256" key="15">
    <source>
        <dbReference type="PIRSR" id="PIRSR605478-1"/>
    </source>
</evidence>
<dbReference type="GO" id="GO:0009052">
    <property type="term" value="P:pentose-phosphate shunt, non-oxidative branch"/>
    <property type="evidence" value="ECO:0007669"/>
    <property type="project" value="UniProtKB-ARBA"/>
</dbReference>
<keyword evidence="9 18" id="KW-0479">Metal-binding</keyword>
<dbReference type="SUPFAM" id="SSF52922">
    <property type="entry name" value="TK C-terminal domain-like"/>
    <property type="match status" value="1"/>
</dbReference>
<dbReference type="Proteomes" id="UP000189966">
    <property type="component" value="Unassembled WGS sequence"/>
</dbReference>
<evidence type="ECO:0000259" key="21">
    <source>
        <dbReference type="SMART" id="SM00861"/>
    </source>
</evidence>
<dbReference type="Pfam" id="PF00456">
    <property type="entry name" value="Transketolase_N"/>
    <property type="match status" value="1"/>
</dbReference>
<feature type="binding site" evidence="16">
    <location>
        <position position="470"/>
    </location>
    <ligand>
        <name>substrate</name>
    </ligand>
</feature>
<feature type="binding site" evidence="16">
    <location>
        <position position="521"/>
    </location>
    <ligand>
        <name>substrate</name>
    </ligand>
</feature>
<keyword evidence="12 17" id="KW-0786">Thiamine pyrophosphate</keyword>
<dbReference type="CDD" id="cd07033">
    <property type="entry name" value="TPP_PYR_DXS_TK_like"/>
    <property type="match status" value="1"/>
</dbReference>
<dbReference type="NCBIfam" id="TIGR00232">
    <property type="entry name" value="tktlase_bact"/>
    <property type="match status" value="1"/>
</dbReference>
<dbReference type="GO" id="GO:0005829">
    <property type="term" value="C:cytosol"/>
    <property type="evidence" value="ECO:0007669"/>
    <property type="project" value="TreeGrafter"/>
</dbReference>
<dbReference type="EC" id="2.2.1.1" evidence="7 14"/>
<feature type="binding site" evidence="17">
    <location>
        <position position="66"/>
    </location>
    <ligand>
        <name>thiamine diphosphate</name>
        <dbReference type="ChEBI" id="CHEBI:58937"/>
    </ligand>
</feature>
<dbReference type="PROSITE" id="PS00802">
    <property type="entry name" value="TRANSKETOLASE_2"/>
    <property type="match status" value="1"/>
</dbReference>
<feature type="active site" description="Proton donor" evidence="15">
    <location>
        <position position="412"/>
    </location>
</feature>
<dbReference type="FunFam" id="3.40.50.970:FF:000004">
    <property type="entry name" value="Transketolase"/>
    <property type="match status" value="1"/>
</dbReference>
<proteinExistence type="inferred from homology"/>
<feature type="binding site" evidence="16">
    <location>
        <position position="462"/>
    </location>
    <ligand>
        <name>substrate</name>
    </ligand>
</feature>
<comment type="cofactor">
    <cofactor evidence="2">
        <name>Mn(2+)</name>
        <dbReference type="ChEBI" id="CHEBI:29035"/>
    </cofactor>
</comment>
<keyword evidence="10 20" id="KW-0106">Calcium</keyword>
<comment type="cofactor">
    <cofactor evidence="18">
        <name>Mg(2+)</name>
        <dbReference type="ChEBI" id="CHEBI:18420"/>
    </cofactor>
    <text evidence="18">Binds 1 Mg(2+) ion per subunit. Can also utilize other divalent metal cations, such as Ca(2+), Mn(2+) and Co(2+).</text>
</comment>
<evidence type="ECO:0000256" key="19">
    <source>
        <dbReference type="PIRSR" id="PIRSR605478-5"/>
    </source>
</evidence>
<evidence type="ECO:0000256" key="17">
    <source>
        <dbReference type="PIRSR" id="PIRSR605478-3"/>
    </source>
</evidence>
<dbReference type="InterPro" id="IPR049557">
    <property type="entry name" value="Transketolase_CS"/>
</dbReference>
<evidence type="ECO:0000256" key="6">
    <source>
        <dbReference type="ARBA" id="ARBA00011738"/>
    </source>
</evidence>
<evidence type="ECO:0000256" key="16">
    <source>
        <dbReference type="PIRSR" id="PIRSR605478-2"/>
    </source>
</evidence>
<feature type="binding site" evidence="18">
    <location>
        <position position="185"/>
    </location>
    <ligand>
        <name>Mg(2+)</name>
        <dbReference type="ChEBI" id="CHEBI:18420"/>
    </ligand>
</feature>
<keyword evidence="8 20" id="KW-0808">Transferase</keyword>
<feature type="binding site" evidence="16">
    <location>
        <position position="261"/>
    </location>
    <ligand>
        <name>substrate</name>
    </ligand>
</feature>
<comment type="cofactor">
    <cofactor evidence="17">
        <name>thiamine diphosphate</name>
        <dbReference type="ChEBI" id="CHEBI:58937"/>
    </cofactor>
    <text evidence="17">Binds 1 thiamine pyrophosphate per subunit. During the reaction, the substrate forms a covalent intermediate with the cofactor.</text>
</comment>
<gene>
    <name evidence="22" type="primary">tktA_3</name>
    <name evidence="22" type="ORF">CZ809_03838</name>
</gene>
<comment type="cofactor">
    <cofactor evidence="1">
        <name>Ca(2+)</name>
        <dbReference type="ChEBI" id="CHEBI:29108"/>
    </cofactor>
</comment>
<feature type="binding site" evidence="17">
    <location>
        <position position="156"/>
    </location>
    <ligand>
        <name>thiamine diphosphate</name>
        <dbReference type="ChEBI" id="CHEBI:58937"/>
    </ligand>
</feature>
<dbReference type="InterPro" id="IPR020826">
    <property type="entry name" value="Transketolase_BS"/>
</dbReference>
<dbReference type="InterPro" id="IPR005474">
    <property type="entry name" value="Transketolase_N"/>
</dbReference>
<dbReference type="SUPFAM" id="SSF52518">
    <property type="entry name" value="Thiamin diphosphate-binding fold (THDP-binding)"/>
    <property type="match status" value="2"/>
</dbReference>
<comment type="cofactor">
    <cofactor evidence="3">
        <name>Co(2+)</name>
        <dbReference type="ChEBI" id="CHEBI:48828"/>
    </cofactor>
</comment>
<evidence type="ECO:0000256" key="1">
    <source>
        <dbReference type="ARBA" id="ARBA00001913"/>
    </source>
</evidence>
<evidence type="ECO:0000256" key="4">
    <source>
        <dbReference type="ARBA" id="ARBA00002931"/>
    </source>
</evidence>
<comment type="function">
    <text evidence="4 20">Catalyzes the transfer of a two-carbon ketol group from a ketose donor to an aldose acceptor, via a covalent intermediate with the cofactor thiamine pyrophosphate.</text>
</comment>
<dbReference type="InterPro" id="IPR009014">
    <property type="entry name" value="Transketo_C/PFOR_II"/>
</dbReference>
<dbReference type="PROSITE" id="PS00801">
    <property type="entry name" value="TRANSKETOLASE_1"/>
    <property type="match status" value="1"/>
</dbReference>
<evidence type="ECO:0000256" key="13">
    <source>
        <dbReference type="ARBA" id="ARBA00049473"/>
    </source>
</evidence>
<evidence type="ECO:0000256" key="14">
    <source>
        <dbReference type="NCBIfam" id="TIGR00232"/>
    </source>
</evidence>
<evidence type="ECO:0000313" key="23">
    <source>
        <dbReference type="Proteomes" id="UP000189966"/>
    </source>
</evidence>
<evidence type="ECO:0000256" key="9">
    <source>
        <dbReference type="ARBA" id="ARBA00022723"/>
    </source>
</evidence>
<dbReference type="AlphaFoldDB" id="A0A1T5I5I9"/>
<evidence type="ECO:0000256" key="5">
    <source>
        <dbReference type="ARBA" id="ARBA00007131"/>
    </source>
</evidence>
<feature type="binding site" evidence="17">
    <location>
        <position position="185"/>
    </location>
    <ligand>
        <name>thiamine diphosphate</name>
        <dbReference type="ChEBI" id="CHEBI:58937"/>
    </ligand>
</feature>
<name>A0A1T5I5I9_9GAMM</name>
<comment type="subunit">
    <text evidence="6 20">Homodimer.</text>
</comment>
<feature type="binding site" evidence="17">
    <location>
        <position position="438"/>
    </location>
    <ligand>
        <name>thiamine diphosphate</name>
        <dbReference type="ChEBI" id="CHEBI:58937"/>
    </ligand>
</feature>
<organism evidence="22 23">
    <name type="scientific">Photobacterium piscicola</name>
    <dbReference type="NCBI Taxonomy" id="1378299"/>
    <lineage>
        <taxon>Bacteria</taxon>
        <taxon>Pseudomonadati</taxon>
        <taxon>Pseudomonadota</taxon>
        <taxon>Gammaproteobacteria</taxon>
        <taxon>Vibrionales</taxon>
        <taxon>Vibrionaceae</taxon>
        <taxon>Photobacterium</taxon>
    </lineage>
</organism>
<evidence type="ECO:0000256" key="2">
    <source>
        <dbReference type="ARBA" id="ARBA00001936"/>
    </source>
</evidence>
<dbReference type="RefSeq" id="WP_080159118.1">
    <property type="nucleotide sequence ID" value="NZ_FUZI01000014.1"/>
</dbReference>
<feature type="domain" description="Transketolase-like pyrimidine-binding" evidence="21">
    <location>
        <begin position="355"/>
        <end position="527"/>
    </location>
</feature>
<dbReference type="InterPro" id="IPR033247">
    <property type="entry name" value="Transketolase_fam"/>
</dbReference>
<dbReference type="Gene3D" id="3.40.50.970">
    <property type="match status" value="2"/>
</dbReference>
<feature type="binding site" evidence="18">
    <location>
        <position position="187"/>
    </location>
    <ligand>
        <name>Mg(2+)</name>
        <dbReference type="ChEBI" id="CHEBI:18420"/>
    </ligand>
</feature>
<dbReference type="InterPro" id="IPR029061">
    <property type="entry name" value="THDP-binding"/>
</dbReference>
<evidence type="ECO:0000256" key="11">
    <source>
        <dbReference type="ARBA" id="ARBA00022842"/>
    </source>
</evidence>
<feature type="binding site" evidence="16">
    <location>
        <position position="358"/>
    </location>
    <ligand>
        <name>substrate</name>
    </ligand>
</feature>
<keyword evidence="11 18" id="KW-0460">Magnesium</keyword>
<feature type="site" description="Important for catalytic activity" evidence="19">
    <location>
        <position position="261"/>
    </location>
</feature>
<dbReference type="PANTHER" id="PTHR43522">
    <property type="entry name" value="TRANSKETOLASE"/>
    <property type="match status" value="1"/>
</dbReference>
<reference evidence="22 23" key="1">
    <citation type="submission" date="2017-02" db="EMBL/GenBank/DDBJ databases">
        <authorList>
            <person name="Peterson S.W."/>
        </authorList>
    </citation>
    <scope>NUCLEOTIDE SEQUENCE [LARGE SCALE GENOMIC DNA]</scope>
    <source>
        <strain evidence="23">type strain: NCCB 100098</strain>
    </source>
</reference>
<evidence type="ECO:0000256" key="8">
    <source>
        <dbReference type="ARBA" id="ARBA00022679"/>
    </source>
</evidence>
<dbReference type="Gene3D" id="3.40.50.920">
    <property type="match status" value="1"/>
</dbReference>
<dbReference type="InterPro" id="IPR005478">
    <property type="entry name" value="Transketolase_bac-like"/>
</dbReference>
<feature type="binding site" evidence="16">
    <location>
        <position position="385"/>
    </location>
    <ligand>
        <name>substrate</name>
    </ligand>
</feature>
<evidence type="ECO:0000256" key="10">
    <source>
        <dbReference type="ARBA" id="ARBA00022837"/>
    </source>
</evidence>
<dbReference type="PANTHER" id="PTHR43522:SF2">
    <property type="entry name" value="TRANSKETOLASE 1-RELATED"/>
    <property type="match status" value="1"/>
</dbReference>
<dbReference type="Pfam" id="PF22613">
    <property type="entry name" value="Transketolase_C_1"/>
    <property type="match status" value="1"/>
</dbReference>
<dbReference type="GO" id="GO:0046872">
    <property type="term" value="F:metal ion binding"/>
    <property type="evidence" value="ECO:0007669"/>
    <property type="project" value="UniProtKB-KW"/>
</dbReference>
<dbReference type="FunFam" id="3.40.50.970:FF:000003">
    <property type="entry name" value="Transketolase"/>
    <property type="match status" value="1"/>
</dbReference>
<accession>A0A1T5I5I9</accession>
<feature type="site" description="Important for catalytic activity" evidence="19">
    <location>
        <position position="26"/>
    </location>
</feature>
<dbReference type="InterPro" id="IPR055152">
    <property type="entry name" value="Transketolase-like_C_2"/>
</dbReference>